<dbReference type="GO" id="GO:0051287">
    <property type="term" value="F:NAD binding"/>
    <property type="evidence" value="ECO:0007669"/>
    <property type="project" value="InterPro"/>
</dbReference>
<protein>
    <submittedName>
        <fullName evidence="7">NAD(P)-dependent oxidoreductase</fullName>
    </submittedName>
</protein>
<keyword evidence="2" id="KW-0560">Oxidoreductase</keyword>
<feature type="domain" description="3-hydroxyisobutyrate dehydrogenase-like NAD-binding" evidence="6">
    <location>
        <begin position="165"/>
        <end position="255"/>
    </location>
</feature>
<evidence type="ECO:0000313" key="7">
    <source>
        <dbReference type="EMBL" id="MBL7627350.1"/>
    </source>
</evidence>
<dbReference type="GO" id="GO:0050661">
    <property type="term" value="F:NADP binding"/>
    <property type="evidence" value="ECO:0007669"/>
    <property type="project" value="InterPro"/>
</dbReference>
<evidence type="ECO:0000259" key="6">
    <source>
        <dbReference type="Pfam" id="PF14833"/>
    </source>
</evidence>
<organism evidence="7 8">
    <name type="scientific">Frankia nepalensis</name>
    <dbReference type="NCBI Taxonomy" id="1836974"/>
    <lineage>
        <taxon>Bacteria</taxon>
        <taxon>Bacillati</taxon>
        <taxon>Actinomycetota</taxon>
        <taxon>Actinomycetes</taxon>
        <taxon>Frankiales</taxon>
        <taxon>Frankiaceae</taxon>
        <taxon>Frankia</taxon>
    </lineage>
</organism>
<comment type="caution">
    <text evidence="7">The sequence shown here is derived from an EMBL/GenBank/DDBJ whole genome shotgun (WGS) entry which is preliminary data.</text>
</comment>
<evidence type="ECO:0000256" key="4">
    <source>
        <dbReference type="PIRSR" id="PIRSR000103-1"/>
    </source>
</evidence>
<dbReference type="PANTHER" id="PTHR43060">
    <property type="entry name" value="3-HYDROXYISOBUTYRATE DEHYDROGENASE-LIKE 1, MITOCHONDRIAL-RELATED"/>
    <property type="match status" value="1"/>
</dbReference>
<accession>A0A937RBE8</accession>
<dbReference type="PROSITE" id="PS00895">
    <property type="entry name" value="3_HYDROXYISOBUT_DH"/>
    <property type="match status" value="1"/>
</dbReference>
<dbReference type="InterPro" id="IPR029154">
    <property type="entry name" value="HIBADH-like_NADP-bd"/>
</dbReference>
<feature type="domain" description="6-phosphogluconate dehydrogenase NADP-binding" evidence="5">
    <location>
        <begin position="3"/>
        <end position="161"/>
    </location>
</feature>
<evidence type="ECO:0000256" key="1">
    <source>
        <dbReference type="ARBA" id="ARBA00009080"/>
    </source>
</evidence>
<feature type="active site" evidence="4">
    <location>
        <position position="171"/>
    </location>
</feature>
<dbReference type="Pfam" id="PF03446">
    <property type="entry name" value="NAD_binding_2"/>
    <property type="match status" value="1"/>
</dbReference>
<dbReference type="PANTHER" id="PTHR43060:SF15">
    <property type="entry name" value="3-HYDROXYISOBUTYRATE DEHYDROGENASE-LIKE 1, MITOCHONDRIAL-RELATED"/>
    <property type="match status" value="1"/>
</dbReference>
<dbReference type="SUPFAM" id="SSF51735">
    <property type="entry name" value="NAD(P)-binding Rossmann-fold domains"/>
    <property type="match status" value="1"/>
</dbReference>
<gene>
    <name evidence="7" type="ORF">I7412_09250</name>
</gene>
<evidence type="ECO:0000259" key="5">
    <source>
        <dbReference type="Pfam" id="PF03446"/>
    </source>
</evidence>
<dbReference type="EMBL" id="JAEACQ010000159">
    <property type="protein sequence ID" value="MBL7627350.1"/>
    <property type="molecule type" value="Genomic_DNA"/>
</dbReference>
<keyword evidence="8" id="KW-1185">Reference proteome</keyword>
<dbReference type="RefSeq" id="WP_203001702.1">
    <property type="nucleotide sequence ID" value="NZ_JADWYU010000219.1"/>
</dbReference>
<dbReference type="InterPro" id="IPR013328">
    <property type="entry name" value="6PGD_dom2"/>
</dbReference>
<dbReference type="InterPro" id="IPR008927">
    <property type="entry name" value="6-PGluconate_DH-like_C_sf"/>
</dbReference>
<dbReference type="InterPro" id="IPR006115">
    <property type="entry name" value="6PGDH_NADP-bd"/>
</dbReference>
<reference evidence="7" key="1">
    <citation type="submission" date="2020-12" db="EMBL/GenBank/DDBJ databases">
        <title>Genomic characterization of non-nitrogen-fixing Frankia strains.</title>
        <authorList>
            <person name="Carlos-Shanley C."/>
            <person name="Guerra T."/>
            <person name="Hahn D."/>
        </authorList>
    </citation>
    <scope>NUCLEOTIDE SEQUENCE</scope>
    <source>
        <strain evidence="7">CN6</strain>
    </source>
</reference>
<dbReference type="AlphaFoldDB" id="A0A937RBE8"/>
<dbReference type="Proteomes" id="UP000604475">
    <property type="component" value="Unassembled WGS sequence"/>
</dbReference>
<keyword evidence="3" id="KW-0520">NAD</keyword>
<dbReference type="InterPro" id="IPR002204">
    <property type="entry name" value="3-OH-isobutyrate_DH-rel_CS"/>
</dbReference>
<dbReference type="Pfam" id="PF14833">
    <property type="entry name" value="NAD_binding_11"/>
    <property type="match status" value="1"/>
</dbReference>
<name>A0A937RBE8_9ACTN</name>
<evidence type="ECO:0000313" key="8">
    <source>
        <dbReference type="Proteomes" id="UP000604475"/>
    </source>
</evidence>
<comment type="similarity">
    <text evidence="1">Belongs to the HIBADH-related family.</text>
</comment>
<dbReference type="PIRSF" id="PIRSF000103">
    <property type="entry name" value="HIBADH"/>
    <property type="match status" value="1"/>
</dbReference>
<dbReference type="GO" id="GO:0016054">
    <property type="term" value="P:organic acid catabolic process"/>
    <property type="evidence" value="ECO:0007669"/>
    <property type="project" value="UniProtKB-ARBA"/>
</dbReference>
<sequence length="277" mass="27655">MTRVGFIGLGSQGGPMARRIVDEGYPLTIWARRAASAEPFADTAAKVARTPAELGEASDVVGICVVADADVEDVLLRPDGVLAGMAPGGLVAIHSTIHPDTCRRLAEAAGERGVAVIDAPVSGGGGAAAARGLLVMAGGAAEDVERARPVLETFANPLLHLGPLGSGQLAKLLNNFVFTAQVGLALDTFAFADRLGIDRAAAAAVLAGGSGGSRAAAILAASGFDTTGLRGAAALLEKDVRITLEVADAQSAAAPRALADLARGTLTTLTNPPPAVG</sequence>
<dbReference type="InterPro" id="IPR036291">
    <property type="entry name" value="NAD(P)-bd_dom_sf"/>
</dbReference>
<evidence type="ECO:0000256" key="3">
    <source>
        <dbReference type="ARBA" id="ARBA00023027"/>
    </source>
</evidence>
<evidence type="ECO:0000256" key="2">
    <source>
        <dbReference type="ARBA" id="ARBA00023002"/>
    </source>
</evidence>
<proteinExistence type="inferred from homology"/>
<dbReference type="Gene3D" id="3.40.50.720">
    <property type="entry name" value="NAD(P)-binding Rossmann-like Domain"/>
    <property type="match status" value="1"/>
</dbReference>
<dbReference type="InterPro" id="IPR015815">
    <property type="entry name" value="HIBADH-related"/>
</dbReference>
<dbReference type="SUPFAM" id="SSF48179">
    <property type="entry name" value="6-phosphogluconate dehydrogenase C-terminal domain-like"/>
    <property type="match status" value="1"/>
</dbReference>
<dbReference type="Gene3D" id="1.10.1040.10">
    <property type="entry name" value="N-(1-d-carboxylethyl)-l-norvaline Dehydrogenase, domain 2"/>
    <property type="match status" value="1"/>
</dbReference>
<dbReference type="GO" id="GO:0016491">
    <property type="term" value="F:oxidoreductase activity"/>
    <property type="evidence" value="ECO:0007669"/>
    <property type="project" value="UniProtKB-KW"/>
</dbReference>